<comment type="caution">
    <text evidence="2">The sequence shown here is derived from an EMBL/GenBank/DDBJ whole genome shotgun (WGS) entry which is preliminary data.</text>
</comment>
<reference evidence="2 3" key="1">
    <citation type="submission" date="2021-03" db="EMBL/GenBank/DDBJ databases">
        <title>The complete genome sequence of Acetobacter sacchari TBRC 11175.</title>
        <authorList>
            <person name="Charoenyingcharoen P."/>
            <person name="Yukphan P."/>
        </authorList>
    </citation>
    <scope>NUCLEOTIDE SEQUENCE [LARGE SCALE GENOMIC DNA]</scope>
    <source>
        <strain evidence="2 3">TBRC 11175</strain>
    </source>
</reference>
<sequence length="208" mass="22665">MTATNLQPCLSFTLTEEGGYQRLSGDPGNWYRGRLIGTNMGISAVTLAAWLRRGVEISDMRDLTVETASAIYRQNYWQEVRGDTLPSGLDLMGFDYGVNAGVGASLSALSDSAVAGVAYQAMNMGRSRLRVLQDRLGVTTDGIYGPITSSALAESQPGQQVARILYVSRLQERRYRSLDGFPQFGAGWLARLARRQARALELFDGVSA</sequence>
<gene>
    <name evidence="2" type="ORF">J2D73_16820</name>
</gene>
<protein>
    <recommendedName>
        <fullName evidence="1">TtsA-like Glycoside hydrolase family 108 domain-containing protein</fullName>
    </recommendedName>
</protein>
<feature type="domain" description="TtsA-like Glycoside hydrolase family 108" evidence="1">
    <location>
        <begin position="11"/>
        <end position="101"/>
    </location>
</feature>
<accession>A0ABS3LZV1</accession>
<evidence type="ECO:0000259" key="1">
    <source>
        <dbReference type="Pfam" id="PF05838"/>
    </source>
</evidence>
<dbReference type="CDD" id="cd13926">
    <property type="entry name" value="N-acetylmuramidase_GH108"/>
    <property type="match status" value="1"/>
</dbReference>
<keyword evidence="3" id="KW-1185">Reference proteome</keyword>
<dbReference type="InterPro" id="IPR023346">
    <property type="entry name" value="Lysozyme-like_dom_sf"/>
</dbReference>
<dbReference type="InterPro" id="IPR008565">
    <property type="entry name" value="TtsA-like_GH18_dom"/>
</dbReference>
<dbReference type="Proteomes" id="UP000664771">
    <property type="component" value="Unassembled WGS sequence"/>
</dbReference>
<dbReference type="RefSeq" id="WP_207883201.1">
    <property type="nucleotide sequence ID" value="NZ_JAFVMF010000022.1"/>
</dbReference>
<proteinExistence type="predicted"/>
<evidence type="ECO:0000313" key="3">
    <source>
        <dbReference type="Proteomes" id="UP000664771"/>
    </source>
</evidence>
<dbReference type="Gene3D" id="1.20.141.10">
    <property type="entry name" value="Chitosanase, subunit A, domain 1"/>
    <property type="match status" value="1"/>
</dbReference>
<organism evidence="2 3">
    <name type="scientific">Acetobacter sacchari</name>
    <dbReference type="NCBI Taxonomy" id="2661687"/>
    <lineage>
        <taxon>Bacteria</taxon>
        <taxon>Pseudomonadati</taxon>
        <taxon>Pseudomonadota</taxon>
        <taxon>Alphaproteobacteria</taxon>
        <taxon>Acetobacterales</taxon>
        <taxon>Acetobacteraceae</taxon>
        <taxon>Acetobacter</taxon>
    </lineage>
</organism>
<dbReference type="SUPFAM" id="SSF53955">
    <property type="entry name" value="Lysozyme-like"/>
    <property type="match status" value="1"/>
</dbReference>
<dbReference type="EMBL" id="JAFVMF010000022">
    <property type="protein sequence ID" value="MBO1361450.1"/>
    <property type="molecule type" value="Genomic_DNA"/>
</dbReference>
<dbReference type="Pfam" id="PF05838">
    <property type="entry name" value="Glyco_hydro_108"/>
    <property type="match status" value="1"/>
</dbReference>
<name>A0ABS3LZV1_9PROT</name>
<evidence type="ECO:0000313" key="2">
    <source>
        <dbReference type="EMBL" id="MBO1361450.1"/>
    </source>
</evidence>